<name>A0ABS3PYT5_9FLAO</name>
<keyword evidence="2" id="KW-1185">Reference proteome</keyword>
<reference evidence="1 2" key="1">
    <citation type="submission" date="2021-03" db="EMBL/GenBank/DDBJ databases">
        <title>Isolation and description of Capnocytophaga bilenii sp. nov., a novel Capnocytophaga species, isolated from a gingivitis subject.</title>
        <authorList>
            <person name="Antezack A."/>
            <person name="Monnet-Corti V."/>
            <person name="La Scola B."/>
        </authorList>
    </citation>
    <scope>NUCLEOTIDE SEQUENCE [LARGE SCALE GENOMIC DNA]</scope>
    <source>
        <strain evidence="1 2">Marseille-Q4570</strain>
    </source>
</reference>
<protein>
    <recommendedName>
        <fullName evidence="3">Lipoprotein</fullName>
    </recommendedName>
</protein>
<sequence>MKRILFGILIIATFIGCGKDDSNGNSDTPKYSAEEAKAEVKATMDSFYNCLQKANDGGFANFLYNAIAKTSKQDDVWFAKLGEKFEETYINDINSSKDNDRFDFNKFKGTYTWDNTSKSWNKEANNKIVLLFPATASSTTNNARAEIDSYTDEEIFIDNQKRFLVKSAHLLISVDNTKMLEITLRNAQFKKLGKGITPIAIDLSIYTNPFNTTIKFFKRENAHYNFNFNFSSQQGCATGLAANVKLTSDDLDSFTSFEEAVESINVIAFQDKFQIIANADIKSVHKAGKKINNLQGIDLNTYIKAELYKNNKKIADVKVEEDNRGDSDLLFIFSDGSKQKAESYIEDFEEKIKNIFGRFFNL</sequence>
<dbReference type="Proteomes" id="UP000681610">
    <property type="component" value="Unassembled WGS sequence"/>
</dbReference>
<accession>A0ABS3PYT5</accession>
<evidence type="ECO:0008006" key="3">
    <source>
        <dbReference type="Google" id="ProtNLM"/>
    </source>
</evidence>
<dbReference type="PROSITE" id="PS51257">
    <property type="entry name" value="PROKAR_LIPOPROTEIN"/>
    <property type="match status" value="1"/>
</dbReference>
<proteinExistence type="predicted"/>
<dbReference type="RefSeq" id="WP_208058893.1">
    <property type="nucleotide sequence ID" value="NZ_JAGDYP010000005.1"/>
</dbReference>
<organism evidence="1 2">
    <name type="scientific">Capnocytophaga bilenii</name>
    <dbReference type="NCBI Taxonomy" id="2819369"/>
    <lineage>
        <taxon>Bacteria</taxon>
        <taxon>Pseudomonadati</taxon>
        <taxon>Bacteroidota</taxon>
        <taxon>Flavobacteriia</taxon>
        <taxon>Flavobacteriales</taxon>
        <taxon>Flavobacteriaceae</taxon>
        <taxon>Capnocytophaga</taxon>
    </lineage>
</organism>
<dbReference type="EMBL" id="JAGDYP010000005">
    <property type="protein sequence ID" value="MBO1884397.1"/>
    <property type="molecule type" value="Genomic_DNA"/>
</dbReference>
<comment type="caution">
    <text evidence="1">The sequence shown here is derived from an EMBL/GenBank/DDBJ whole genome shotgun (WGS) entry which is preliminary data.</text>
</comment>
<evidence type="ECO:0000313" key="2">
    <source>
        <dbReference type="Proteomes" id="UP000681610"/>
    </source>
</evidence>
<evidence type="ECO:0000313" key="1">
    <source>
        <dbReference type="EMBL" id="MBO1884397.1"/>
    </source>
</evidence>
<gene>
    <name evidence="1" type="ORF">J4N46_08175</name>
</gene>